<dbReference type="Proteomes" id="UP001368318">
    <property type="component" value="Chromosome"/>
</dbReference>
<dbReference type="KEGG" id="mcaa:R3L15_02520"/>
<evidence type="ECO:0000256" key="4">
    <source>
        <dbReference type="SAM" id="SignalP"/>
    </source>
</evidence>
<organism evidence="5 7">
    <name type="scientific">Mangrovimonas cancribranchiae</name>
    <dbReference type="NCBI Taxonomy" id="3080055"/>
    <lineage>
        <taxon>Bacteria</taxon>
        <taxon>Pseudomonadati</taxon>
        <taxon>Bacteroidota</taxon>
        <taxon>Flavobacteriia</taxon>
        <taxon>Flavobacteriales</taxon>
        <taxon>Flavobacteriaceae</taxon>
        <taxon>Mangrovimonas</taxon>
    </lineage>
</organism>
<keyword evidence="4" id="KW-0732">Signal</keyword>
<keyword evidence="7" id="KW-1185">Reference proteome</keyword>
<gene>
    <name evidence="6" type="ORF">R3L15_02520</name>
    <name evidence="5" type="ORF">R3L16_04875</name>
</gene>
<dbReference type="RefSeq" id="WP_338733029.1">
    <property type="nucleotide sequence ID" value="NZ_CP136924.1"/>
</dbReference>
<reference evidence="5 7" key="1">
    <citation type="submission" date="2023-10" db="EMBL/GenBank/DDBJ databases">
        <title>Culture-based analysis of two novel bacteria associated with mangrove crab gills.</title>
        <authorList>
            <person name="Yang X."/>
            <person name="Garuglieri E."/>
            <person name="Van Goethem M.W."/>
            <person name="Fusi M."/>
            <person name="Marasco R."/>
            <person name="Daffonchio D.G."/>
        </authorList>
    </citation>
    <scope>NUCLEOTIDE SEQUENCE [LARGE SCALE GENOMIC DNA]</scope>
    <source>
        <strain evidence="6">UG2-1</strain>
        <strain evidence="5">UG2-2</strain>
        <strain evidence="7">UG2_2</strain>
    </source>
</reference>
<dbReference type="AlphaFoldDB" id="A0AAU6P1T6"/>
<keyword evidence="2" id="KW-0472">Membrane</keyword>
<dbReference type="EMBL" id="CP136924">
    <property type="protein sequence ID" value="WXA03829.1"/>
    <property type="molecule type" value="Genomic_DNA"/>
</dbReference>
<dbReference type="InterPro" id="IPR036942">
    <property type="entry name" value="Beta-barrel_TonB_sf"/>
</dbReference>
<evidence type="ECO:0000313" key="5">
    <source>
        <dbReference type="EMBL" id="WXA03829.1"/>
    </source>
</evidence>
<dbReference type="SUPFAM" id="SSF56935">
    <property type="entry name" value="Porins"/>
    <property type="match status" value="1"/>
</dbReference>
<feature type="signal peptide" evidence="4">
    <location>
        <begin position="1"/>
        <end position="25"/>
    </location>
</feature>
<dbReference type="EMBL" id="CP136925">
    <property type="protein sequence ID" value="WXA13750.1"/>
    <property type="molecule type" value="Genomic_DNA"/>
</dbReference>
<comment type="subcellular location">
    <subcellularLocation>
        <location evidence="1">Cell outer membrane</location>
    </subcellularLocation>
</comment>
<sequence>MKTNNVKHRIGVLLLILILPLSVSAQIDSLTVTKNRDSVAVKKAASKTEESDRNVMLNAANNSGPRDVNIGLPATVGGITILENDLPVVYYFWPELPNKTWRQSVSLKNTGLLKMEDLANSMGDLGFAVNSYTQNGTKDFHVKGNLSGSHFGWFKGDLNVSGPMTKNGWTYSAGAFVNFDPSTYDLGFNDYVDQTKVFRAGVTKYFKDDKGEINIFYKYADSYVNTNYAVFEYGPNGEASEIDGFEIGRDSYFLRSGNVRFQDIVSGDYYYGAFDGDDNTNTSHNIDVFGNYKMDNGWNFKYSTRLHLANSNSLYGVPLSIFSVDAADGYTIQSTGEAYTGNVGTQLALNSRDIPTTTIMGRFSINKQIKNHNITFGILEQYYNVDKYNSNRSLYFQTVEDQPQLLVGSATDEYGFYGYNSSAEYFNGSENKLSVYGSDDWKVSDKFNVKYGLMLRSHLVNGDYSQTPRSVGFTLADAELTDIDHSFFHIAGNINANYNITKNFGVLANFLYTEENGKLESYSSPISPSVVKSRSPLAGAGVFWNTKYFSLVSQATYLTKNNYLTRYNLVNPANDTETQQTTIFYDIQTLGWTTDMMITPFKGFNLHYLITLQDPVYKDFTFDAFGQNYDYSDKTVLEISKVLMEIDPSYTIDKWRFWASFRYFSEQYANINNALYFAPRWENFGGINYQYNNHVSFGATVVNFLNQTGAKGTINGAELINDASQYYGRLLTGSYIRPFTVQLSANFNF</sequence>
<keyword evidence="3" id="KW-0998">Cell outer membrane</keyword>
<proteinExistence type="predicted"/>
<keyword evidence="5" id="KW-0675">Receptor</keyword>
<feature type="chain" id="PRO_5044712885" evidence="4">
    <location>
        <begin position="26"/>
        <end position="749"/>
    </location>
</feature>
<evidence type="ECO:0000313" key="7">
    <source>
        <dbReference type="Proteomes" id="UP001368318"/>
    </source>
</evidence>
<evidence type="ECO:0000256" key="3">
    <source>
        <dbReference type="ARBA" id="ARBA00023237"/>
    </source>
</evidence>
<protein>
    <submittedName>
        <fullName evidence="5">TonB-dependent receptor</fullName>
    </submittedName>
</protein>
<evidence type="ECO:0000313" key="6">
    <source>
        <dbReference type="EMBL" id="WXA13750.1"/>
    </source>
</evidence>
<name>A0AAU6P1T6_9FLAO</name>
<evidence type="ECO:0000256" key="1">
    <source>
        <dbReference type="ARBA" id="ARBA00004442"/>
    </source>
</evidence>
<dbReference type="Gene3D" id="2.40.170.20">
    <property type="entry name" value="TonB-dependent receptor, beta-barrel domain"/>
    <property type="match status" value="1"/>
</dbReference>
<dbReference type="GO" id="GO:0009279">
    <property type="term" value="C:cell outer membrane"/>
    <property type="evidence" value="ECO:0007669"/>
    <property type="project" value="UniProtKB-SubCell"/>
</dbReference>
<accession>A0AAU6P1T6</accession>
<evidence type="ECO:0000256" key="2">
    <source>
        <dbReference type="ARBA" id="ARBA00023136"/>
    </source>
</evidence>